<evidence type="ECO:0000256" key="3">
    <source>
        <dbReference type="ARBA" id="ARBA00022729"/>
    </source>
</evidence>
<dbReference type="PANTHER" id="PTHR22923:SF116">
    <property type="entry name" value="C1Q DOMAIN-CONTAINING PROTEIN"/>
    <property type="match status" value="1"/>
</dbReference>
<comment type="caution">
    <text evidence="6">The sequence shown here is derived from an EMBL/GenBank/DDBJ whole genome shotgun (WGS) entry which is preliminary data.</text>
</comment>
<dbReference type="Proteomes" id="UP001195483">
    <property type="component" value="Unassembled WGS sequence"/>
</dbReference>
<evidence type="ECO:0000256" key="4">
    <source>
        <dbReference type="SAM" id="SignalP"/>
    </source>
</evidence>
<dbReference type="AlphaFoldDB" id="A0AAE0TGB2"/>
<feature type="signal peptide" evidence="4">
    <location>
        <begin position="1"/>
        <end position="22"/>
    </location>
</feature>
<evidence type="ECO:0000313" key="6">
    <source>
        <dbReference type="EMBL" id="KAK3609819.1"/>
    </source>
</evidence>
<sequence>MILTAIVATFATTIFWFCGVGGHVDDAVAKRQIPQGDTTLAQLRYLIEENKSMRQNLLSRVERINEDARRISASIVPCTCITWANRSLSSNQSVAFTAWMNTSSYTFSASVRAAPFPIVITNIGFGYNAANSSFTAPVSGLYEFSLAIYMELKHYVGLQVVHNGKPILRTRTGNYYTFHMASNSAIVKATVGDRFWVEHSGESDSSVVYGQEVTTFSGYLIKEL</sequence>
<comment type="subcellular location">
    <subcellularLocation>
        <location evidence="1">Secreted</location>
    </subcellularLocation>
</comment>
<reference evidence="6" key="1">
    <citation type="journal article" date="2021" name="Genome Biol. Evol.">
        <title>A High-Quality Reference Genome for a Parasitic Bivalve with Doubly Uniparental Inheritance (Bivalvia: Unionida).</title>
        <authorList>
            <person name="Smith C.H."/>
        </authorList>
    </citation>
    <scope>NUCLEOTIDE SEQUENCE</scope>
    <source>
        <strain evidence="6">CHS0354</strain>
    </source>
</reference>
<dbReference type="InterPro" id="IPR008983">
    <property type="entry name" value="Tumour_necrosis_fac-like_dom"/>
</dbReference>
<dbReference type="GO" id="GO:0005576">
    <property type="term" value="C:extracellular region"/>
    <property type="evidence" value="ECO:0007669"/>
    <property type="project" value="UniProtKB-SubCell"/>
</dbReference>
<dbReference type="PROSITE" id="PS50871">
    <property type="entry name" value="C1Q"/>
    <property type="match status" value="1"/>
</dbReference>
<protein>
    <recommendedName>
        <fullName evidence="5">C1q domain-containing protein</fullName>
    </recommendedName>
</protein>
<dbReference type="PANTHER" id="PTHR22923">
    <property type="entry name" value="CEREBELLIN-RELATED"/>
    <property type="match status" value="1"/>
</dbReference>
<reference evidence="6" key="2">
    <citation type="journal article" date="2021" name="Genome Biol. Evol.">
        <title>Developing a high-quality reference genome for a parasitic bivalve with doubly uniparental inheritance (Bivalvia: Unionida).</title>
        <authorList>
            <person name="Smith C.H."/>
        </authorList>
    </citation>
    <scope>NUCLEOTIDE SEQUENCE</scope>
    <source>
        <strain evidence="6">CHS0354</strain>
        <tissue evidence="6">Mantle</tissue>
    </source>
</reference>
<feature type="chain" id="PRO_5042024282" description="C1q domain-containing protein" evidence="4">
    <location>
        <begin position="23"/>
        <end position="224"/>
    </location>
</feature>
<organism evidence="6 7">
    <name type="scientific">Potamilus streckersoni</name>
    <dbReference type="NCBI Taxonomy" id="2493646"/>
    <lineage>
        <taxon>Eukaryota</taxon>
        <taxon>Metazoa</taxon>
        <taxon>Spiralia</taxon>
        <taxon>Lophotrochozoa</taxon>
        <taxon>Mollusca</taxon>
        <taxon>Bivalvia</taxon>
        <taxon>Autobranchia</taxon>
        <taxon>Heteroconchia</taxon>
        <taxon>Palaeoheterodonta</taxon>
        <taxon>Unionida</taxon>
        <taxon>Unionoidea</taxon>
        <taxon>Unionidae</taxon>
        <taxon>Ambleminae</taxon>
        <taxon>Lampsilini</taxon>
        <taxon>Potamilus</taxon>
    </lineage>
</organism>
<dbReference type="SMART" id="SM00110">
    <property type="entry name" value="C1Q"/>
    <property type="match status" value="1"/>
</dbReference>
<accession>A0AAE0TGB2</accession>
<evidence type="ECO:0000256" key="1">
    <source>
        <dbReference type="ARBA" id="ARBA00004613"/>
    </source>
</evidence>
<dbReference type="InterPro" id="IPR050822">
    <property type="entry name" value="Cerebellin_Synaptic_Org"/>
</dbReference>
<gene>
    <name evidence="6" type="ORF">CHS0354_029858</name>
</gene>
<keyword evidence="7" id="KW-1185">Reference proteome</keyword>
<evidence type="ECO:0000259" key="5">
    <source>
        <dbReference type="PROSITE" id="PS50871"/>
    </source>
</evidence>
<dbReference type="Pfam" id="PF00386">
    <property type="entry name" value="C1q"/>
    <property type="match status" value="1"/>
</dbReference>
<dbReference type="EMBL" id="JAEAOA010001782">
    <property type="protein sequence ID" value="KAK3609819.1"/>
    <property type="molecule type" value="Genomic_DNA"/>
</dbReference>
<dbReference type="Gene3D" id="2.60.120.40">
    <property type="match status" value="1"/>
</dbReference>
<keyword evidence="2" id="KW-0964">Secreted</keyword>
<feature type="domain" description="C1q" evidence="5">
    <location>
        <begin position="89"/>
        <end position="224"/>
    </location>
</feature>
<evidence type="ECO:0000256" key="2">
    <source>
        <dbReference type="ARBA" id="ARBA00022525"/>
    </source>
</evidence>
<keyword evidence="3 4" id="KW-0732">Signal</keyword>
<dbReference type="InterPro" id="IPR001073">
    <property type="entry name" value="C1q_dom"/>
</dbReference>
<name>A0AAE0TGB2_9BIVA</name>
<dbReference type="SUPFAM" id="SSF49842">
    <property type="entry name" value="TNF-like"/>
    <property type="match status" value="1"/>
</dbReference>
<reference evidence="6" key="3">
    <citation type="submission" date="2023-05" db="EMBL/GenBank/DDBJ databases">
        <authorList>
            <person name="Smith C.H."/>
        </authorList>
    </citation>
    <scope>NUCLEOTIDE SEQUENCE</scope>
    <source>
        <strain evidence="6">CHS0354</strain>
        <tissue evidence="6">Mantle</tissue>
    </source>
</reference>
<evidence type="ECO:0000313" key="7">
    <source>
        <dbReference type="Proteomes" id="UP001195483"/>
    </source>
</evidence>
<proteinExistence type="predicted"/>
<dbReference type="PRINTS" id="PR00007">
    <property type="entry name" value="COMPLEMNTC1Q"/>
</dbReference>